<feature type="transmembrane region" description="Helical" evidence="6">
    <location>
        <begin position="96"/>
        <end position="113"/>
    </location>
</feature>
<evidence type="ECO:0000256" key="2">
    <source>
        <dbReference type="ARBA" id="ARBA00022692"/>
    </source>
</evidence>
<dbReference type="PANTHER" id="PTHR48021:SF1">
    <property type="entry name" value="GH07001P-RELATED"/>
    <property type="match status" value="1"/>
</dbReference>
<accession>A0ABM1NH33</accession>
<dbReference type="PROSITE" id="PS50850">
    <property type="entry name" value="MFS"/>
    <property type="match status" value="1"/>
</dbReference>
<feature type="transmembrane region" description="Helical" evidence="6">
    <location>
        <begin position="38"/>
        <end position="58"/>
    </location>
</feature>
<reference evidence="9" key="1">
    <citation type="submission" date="2025-08" db="UniProtKB">
        <authorList>
            <consortium name="RefSeq"/>
        </authorList>
    </citation>
    <scope>IDENTIFICATION</scope>
    <source>
        <tissue evidence="9">Whole Larva</tissue>
    </source>
</reference>
<feature type="transmembrane region" description="Helical" evidence="6">
    <location>
        <begin position="356"/>
        <end position="373"/>
    </location>
</feature>
<dbReference type="GeneID" id="108569180"/>
<evidence type="ECO:0000256" key="6">
    <source>
        <dbReference type="SAM" id="Phobius"/>
    </source>
</evidence>
<evidence type="ECO:0000313" key="8">
    <source>
        <dbReference type="Proteomes" id="UP000695000"/>
    </source>
</evidence>
<keyword evidence="8" id="KW-1185">Reference proteome</keyword>
<feature type="transmembrane region" description="Helical" evidence="6">
    <location>
        <begin position="70"/>
        <end position="90"/>
    </location>
</feature>
<feature type="transmembrane region" description="Helical" evidence="6">
    <location>
        <begin position="289"/>
        <end position="309"/>
    </location>
</feature>
<feature type="transmembrane region" description="Helical" evidence="6">
    <location>
        <begin position="260"/>
        <end position="282"/>
    </location>
</feature>
<sequence>MSQHIAALLVSLSAFSIGTCLSWTGVIRFAWEPTDAVIAVGQIAHVGAVIGALGIGPFCQRIGPRRILQLVAFPLFGSWLIVAFCATTYGLYLGRFLAGLNLGAVCVAAPTYVAELCEAKYRGSLLSSFFVQLVLGKLFGLILGASIEDPKLLALAFAIVPVACLICVSFVPESPLHLTSEGELEDAKISLQWLRDPSKDVDGELLDVADSLTVEPQVKIALKKLSIVLGLVLIQALCGAPLVFLKLATSISMLLDVRSSFLYIVITYVNQAAASLVCVQLIDRCGRRILLVLSTLLTYSSLMALGLFVCLDEPMSIPNLVFPITTCLFAIGFSIGLGPILWVFAGELFGARTKSWTVPIVVATYWSLDLLALKSETHFNQLFLEGDPMGVLVSALLCFFSIVFIYFCVPETNGKSIKEIDDLFIKDKIQQDAA</sequence>
<feature type="transmembrane region" description="Helical" evidence="6">
    <location>
        <begin position="321"/>
        <end position="344"/>
    </location>
</feature>
<dbReference type="InterPro" id="IPR005829">
    <property type="entry name" value="Sugar_transporter_CS"/>
</dbReference>
<keyword evidence="2 6" id="KW-0812">Transmembrane</keyword>
<dbReference type="Gene3D" id="1.20.1250.20">
    <property type="entry name" value="MFS general substrate transporter like domains"/>
    <property type="match status" value="1"/>
</dbReference>
<dbReference type="RefSeq" id="XP_017786133.1">
    <property type="nucleotide sequence ID" value="XM_017930644.1"/>
</dbReference>
<dbReference type="InterPro" id="IPR003663">
    <property type="entry name" value="Sugar/inositol_transpt"/>
</dbReference>
<dbReference type="PROSITE" id="PS00217">
    <property type="entry name" value="SUGAR_TRANSPORT_2"/>
    <property type="match status" value="1"/>
</dbReference>
<keyword evidence="5" id="KW-0325">Glycoprotein</keyword>
<dbReference type="InterPro" id="IPR036259">
    <property type="entry name" value="MFS_trans_sf"/>
</dbReference>
<evidence type="ECO:0000259" key="7">
    <source>
        <dbReference type="PROSITE" id="PS50850"/>
    </source>
</evidence>
<protein>
    <submittedName>
        <fullName evidence="9">Facilitated trehalose transporter Tret1-2 homolog</fullName>
    </submittedName>
</protein>
<proteinExistence type="predicted"/>
<dbReference type="Proteomes" id="UP000695000">
    <property type="component" value="Unplaced"/>
</dbReference>
<dbReference type="InterPro" id="IPR005828">
    <property type="entry name" value="MFS_sugar_transport-like"/>
</dbReference>
<dbReference type="PANTHER" id="PTHR48021">
    <property type="match status" value="1"/>
</dbReference>
<evidence type="ECO:0000313" key="9">
    <source>
        <dbReference type="RefSeq" id="XP_017786133.1"/>
    </source>
</evidence>
<keyword evidence="4 6" id="KW-0472">Membrane</keyword>
<evidence type="ECO:0000256" key="5">
    <source>
        <dbReference type="ARBA" id="ARBA00023180"/>
    </source>
</evidence>
<dbReference type="SUPFAM" id="SSF103473">
    <property type="entry name" value="MFS general substrate transporter"/>
    <property type="match status" value="1"/>
</dbReference>
<feature type="transmembrane region" description="Helical" evidence="6">
    <location>
        <begin position="153"/>
        <end position="171"/>
    </location>
</feature>
<feature type="transmembrane region" description="Helical" evidence="6">
    <location>
        <begin position="227"/>
        <end position="248"/>
    </location>
</feature>
<keyword evidence="3 6" id="KW-1133">Transmembrane helix</keyword>
<evidence type="ECO:0000256" key="3">
    <source>
        <dbReference type="ARBA" id="ARBA00022989"/>
    </source>
</evidence>
<comment type="subcellular location">
    <subcellularLocation>
        <location evidence="1">Membrane</location>
        <topology evidence="1">Multi-pass membrane protein</topology>
    </subcellularLocation>
</comment>
<evidence type="ECO:0000256" key="1">
    <source>
        <dbReference type="ARBA" id="ARBA00004141"/>
    </source>
</evidence>
<feature type="transmembrane region" description="Helical" evidence="6">
    <location>
        <begin position="125"/>
        <end position="147"/>
    </location>
</feature>
<feature type="transmembrane region" description="Helical" evidence="6">
    <location>
        <begin position="389"/>
        <end position="409"/>
    </location>
</feature>
<organism evidence="8 9">
    <name type="scientific">Nicrophorus vespilloides</name>
    <name type="common">Boreal carrion beetle</name>
    <dbReference type="NCBI Taxonomy" id="110193"/>
    <lineage>
        <taxon>Eukaryota</taxon>
        <taxon>Metazoa</taxon>
        <taxon>Ecdysozoa</taxon>
        <taxon>Arthropoda</taxon>
        <taxon>Hexapoda</taxon>
        <taxon>Insecta</taxon>
        <taxon>Pterygota</taxon>
        <taxon>Neoptera</taxon>
        <taxon>Endopterygota</taxon>
        <taxon>Coleoptera</taxon>
        <taxon>Polyphaga</taxon>
        <taxon>Staphyliniformia</taxon>
        <taxon>Silphidae</taxon>
        <taxon>Nicrophorinae</taxon>
        <taxon>Nicrophorus</taxon>
    </lineage>
</organism>
<evidence type="ECO:0000256" key="4">
    <source>
        <dbReference type="ARBA" id="ARBA00023136"/>
    </source>
</evidence>
<dbReference type="Pfam" id="PF00083">
    <property type="entry name" value="Sugar_tr"/>
    <property type="match status" value="1"/>
</dbReference>
<dbReference type="InterPro" id="IPR050549">
    <property type="entry name" value="MFS_Trehalose_Transporter"/>
</dbReference>
<dbReference type="PRINTS" id="PR00171">
    <property type="entry name" value="SUGRTRNSPORT"/>
</dbReference>
<dbReference type="InterPro" id="IPR020846">
    <property type="entry name" value="MFS_dom"/>
</dbReference>
<gene>
    <name evidence="9" type="primary">LOC108569180</name>
</gene>
<name>A0ABM1NH33_NICVS</name>
<feature type="domain" description="Major facilitator superfamily (MFS) profile" evidence="7">
    <location>
        <begin position="1"/>
        <end position="413"/>
    </location>
</feature>